<accession>A0A0E0CEL2</accession>
<dbReference type="PROSITE" id="PS50097">
    <property type="entry name" value="BTB"/>
    <property type="match status" value="1"/>
</dbReference>
<dbReference type="Proteomes" id="UP000008021">
    <property type="component" value="Chromosome 2"/>
</dbReference>
<dbReference type="Pfam" id="PF24570">
    <property type="entry name" value="BACK_BPM_SPOP"/>
    <property type="match status" value="1"/>
</dbReference>
<dbReference type="STRING" id="40149.A0A0E0CEL2"/>
<dbReference type="SUPFAM" id="SSF49599">
    <property type="entry name" value="TRAF domain-like"/>
    <property type="match status" value="2"/>
</dbReference>
<dbReference type="InterPro" id="IPR045005">
    <property type="entry name" value="BPM1-6"/>
</dbReference>
<dbReference type="PANTHER" id="PTHR26379:SF238">
    <property type="entry name" value="OS08G0523100 PROTEIN"/>
    <property type="match status" value="1"/>
</dbReference>
<dbReference type="InterPro" id="IPR011333">
    <property type="entry name" value="SKP1/BTB/POZ_sf"/>
</dbReference>
<feature type="compositionally biased region" description="Polar residues" evidence="3">
    <location>
        <begin position="247"/>
        <end position="257"/>
    </location>
</feature>
<dbReference type="AlphaFoldDB" id="A0A0E0CEL2"/>
<evidence type="ECO:0000313" key="6">
    <source>
        <dbReference type="Proteomes" id="UP000008021"/>
    </source>
</evidence>
<reference evidence="5" key="2">
    <citation type="submission" date="2018-05" db="EMBL/GenBank/DDBJ databases">
        <title>OmerRS3 (Oryza meridionalis Reference Sequence Version 3).</title>
        <authorList>
            <person name="Zhang J."/>
            <person name="Kudrna D."/>
            <person name="Lee S."/>
            <person name="Talag J."/>
            <person name="Welchert J."/>
            <person name="Wing R.A."/>
        </authorList>
    </citation>
    <scope>NUCLEOTIDE SEQUENCE [LARGE SCALE GENOMIC DNA]</scope>
    <source>
        <strain evidence="5">cv. OR44</strain>
    </source>
</reference>
<organism evidence="5">
    <name type="scientific">Oryza meridionalis</name>
    <dbReference type="NCBI Taxonomy" id="40149"/>
    <lineage>
        <taxon>Eukaryota</taxon>
        <taxon>Viridiplantae</taxon>
        <taxon>Streptophyta</taxon>
        <taxon>Embryophyta</taxon>
        <taxon>Tracheophyta</taxon>
        <taxon>Spermatophyta</taxon>
        <taxon>Magnoliopsida</taxon>
        <taxon>Liliopsida</taxon>
        <taxon>Poales</taxon>
        <taxon>Poaceae</taxon>
        <taxon>BOP clade</taxon>
        <taxon>Oryzoideae</taxon>
        <taxon>Oryzeae</taxon>
        <taxon>Oryzinae</taxon>
        <taxon>Oryza</taxon>
    </lineage>
</organism>
<dbReference type="HOGENOM" id="CLU_004253_2_2_1"/>
<dbReference type="InterPro" id="IPR002083">
    <property type="entry name" value="MATH/TRAF_dom"/>
</dbReference>
<dbReference type="InterPro" id="IPR000210">
    <property type="entry name" value="BTB/POZ_dom"/>
</dbReference>
<reference evidence="5" key="1">
    <citation type="submission" date="2015-04" db="UniProtKB">
        <authorList>
            <consortium name="EnsemblPlants"/>
        </authorList>
    </citation>
    <scope>IDENTIFICATION</scope>
</reference>
<dbReference type="Pfam" id="PF00651">
    <property type="entry name" value="BTB"/>
    <property type="match status" value="2"/>
</dbReference>
<dbReference type="InterPro" id="IPR008974">
    <property type="entry name" value="TRAF-like"/>
</dbReference>
<dbReference type="CDD" id="cd00121">
    <property type="entry name" value="MATH"/>
    <property type="match status" value="1"/>
</dbReference>
<evidence type="ECO:0000256" key="2">
    <source>
        <dbReference type="ARBA" id="ARBA00010846"/>
    </source>
</evidence>
<dbReference type="EnsemblPlants" id="OMERI02G02170.1">
    <property type="protein sequence ID" value="OMERI02G02170.1"/>
    <property type="gene ID" value="OMERI02G02170"/>
</dbReference>
<comment type="pathway">
    <text evidence="1">Protein modification; protein ubiquitination.</text>
</comment>
<evidence type="ECO:0000256" key="3">
    <source>
        <dbReference type="SAM" id="MobiDB-lite"/>
    </source>
</evidence>
<feature type="region of interest" description="Disordered" evidence="3">
    <location>
        <begin position="234"/>
        <end position="259"/>
    </location>
</feature>
<sequence length="602" mass="66263">MQVFYDNGEYLSLTVALLNETDANTHLVFEIFFMGKDGLPAVQHSQRSLLVRKASQGFRFDAWWRFVKLSELDSRYVINGVVTFICGLIIPRNHNEPIAVPPPNLGNQLGIMVGSANCSDISFSVDGEMFHAHRAVLAARSPVFHAEFFGGMAEGSIPCVTLDDLEPATFRALLHFIYTDALLPSETTSEFFESLLAAVDRFALDRLKLICAQNLWERMTDESFAATLGCADTSPSKIRSQKRRSRPGSTMRGSVSTVYPRGIEGGHGEHVSIFMFIDDVDDDPDRIDAVFEVFLTDKHGAPSPQHARRSTEVVGEAGGTRIMGWHRFIRRSDLESSHVVDGVAMFVCGLVILRDDDDDDRPRRRPCIAVPPPNLAAQLAGMVSCADGSDVSFSVGGGGETLIHATAPCSPRGRRAEILGSMAEATMPCVTLHDIEPAMFRALLHFVYTDALPPNSPPTPPSAVEFFRGLLAAADRYALDRLKLMCAQKLWEITSAETVAATLACAEMHSCTELKTRCIDFLMEDSNFKKAALTDDYLHLMQSFPLPIIILALRALLHVVYIDALSPGASLAPSMTRTKLFESLLVAVDKYMLDRLKIMCAL</sequence>
<protein>
    <recommendedName>
        <fullName evidence="4">BTB domain-containing protein</fullName>
    </recommendedName>
</protein>
<feature type="domain" description="BTB" evidence="4">
    <location>
        <begin position="119"/>
        <end position="186"/>
    </location>
</feature>
<comment type="similarity">
    <text evidence="2">Belongs to the Tdpoz family.</text>
</comment>
<keyword evidence="6" id="KW-1185">Reference proteome</keyword>
<evidence type="ECO:0000259" key="4">
    <source>
        <dbReference type="PROSITE" id="PS50097"/>
    </source>
</evidence>
<evidence type="ECO:0000313" key="5">
    <source>
        <dbReference type="EnsemblPlants" id="OMERI02G02170.1"/>
    </source>
</evidence>
<dbReference type="Gene3D" id="2.60.210.10">
    <property type="entry name" value="Apoptosis, Tumor Necrosis Factor Receptor Associated Protein 2, Chain A"/>
    <property type="match status" value="1"/>
</dbReference>
<dbReference type="SUPFAM" id="SSF54695">
    <property type="entry name" value="POZ domain"/>
    <property type="match status" value="2"/>
</dbReference>
<dbReference type="PANTHER" id="PTHR26379">
    <property type="entry name" value="BTB/POZ AND MATH DOMAIN-CONTAINING PROTEIN 1"/>
    <property type="match status" value="1"/>
</dbReference>
<dbReference type="GO" id="GO:0016567">
    <property type="term" value="P:protein ubiquitination"/>
    <property type="evidence" value="ECO:0007669"/>
    <property type="project" value="InterPro"/>
</dbReference>
<evidence type="ECO:0000256" key="1">
    <source>
        <dbReference type="ARBA" id="ARBA00004906"/>
    </source>
</evidence>
<dbReference type="Gene3D" id="3.30.710.10">
    <property type="entry name" value="Potassium Channel Kv1.1, Chain A"/>
    <property type="match status" value="2"/>
</dbReference>
<dbReference type="InterPro" id="IPR056423">
    <property type="entry name" value="BACK_BPM_SPOP"/>
</dbReference>
<dbReference type="eggNOG" id="KOG1987">
    <property type="taxonomic scope" value="Eukaryota"/>
</dbReference>
<proteinExistence type="inferred from homology"/>
<dbReference type="Gramene" id="OMERI02G02170.1">
    <property type="protein sequence ID" value="OMERI02G02170.1"/>
    <property type="gene ID" value="OMERI02G02170"/>
</dbReference>
<name>A0A0E0CEL2_9ORYZ</name>
<dbReference type="SMART" id="SM00225">
    <property type="entry name" value="BTB"/>
    <property type="match status" value="2"/>
</dbReference>
<dbReference type="Gene3D" id="1.25.40.420">
    <property type="match status" value="1"/>
</dbReference>